<dbReference type="InterPro" id="IPR029052">
    <property type="entry name" value="Metallo-depent_PP-like"/>
</dbReference>
<evidence type="ECO:0000256" key="7">
    <source>
        <dbReference type="SAM" id="MobiDB-lite"/>
    </source>
</evidence>
<dbReference type="SUPFAM" id="SSF55816">
    <property type="entry name" value="5'-nucleotidase (syn. UDP-sugar hydrolase), C-terminal domain"/>
    <property type="match status" value="2"/>
</dbReference>
<evidence type="ECO:0000256" key="6">
    <source>
        <dbReference type="RuleBase" id="RU362119"/>
    </source>
</evidence>
<feature type="domain" description="5'-Nucleotidase C-terminal" evidence="9">
    <location>
        <begin position="350"/>
        <end position="505"/>
    </location>
</feature>
<keyword evidence="11" id="KW-1185">Reference proteome</keyword>
<accession>A0A0G4M8B5</accession>
<feature type="domain" description="5'-Nucleotidase C-terminal" evidence="9">
    <location>
        <begin position="570"/>
        <end position="623"/>
    </location>
</feature>
<feature type="domain" description="Calcineurin-like phosphoesterase" evidence="8">
    <location>
        <begin position="46"/>
        <end position="260"/>
    </location>
</feature>
<dbReference type="PROSITE" id="PS00786">
    <property type="entry name" value="5_NUCLEOTIDASE_2"/>
    <property type="match status" value="1"/>
</dbReference>
<organism evidence="10 11">
    <name type="scientific">Verticillium longisporum</name>
    <name type="common">Verticillium dahliae var. longisporum</name>
    <dbReference type="NCBI Taxonomy" id="100787"/>
    <lineage>
        <taxon>Eukaryota</taxon>
        <taxon>Fungi</taxon>
        <taxon>Dikarya</taxon>
        <taxon>Ascomycota</taxon>
        <taxon>Pezizomycotina</taxon>
        <taxon>Sordariomycetes</taxon>
        <taxon>Hypocreomycetidae</taxon>
        <taxon>Glomerellales</taxon>
        <taxon>Plectosphaerellaceae</taxon>
        <taxon>Verticillium</taxon>
    </lineage>
</organism>
<evidence type="ECO:0000256" key="4">
    <source>
        <dbReference type="ARBA" id="ARBA00022741"/>
    </source>
</evidence>
<evidence type="ECO:0000256" key="5">
    <source>
        <dbReference type="ARBA" id="ARBA00022801"/>
    </source>
</evidence>
<evidence type="ECO:0000259" key="8">
    <source>
        <dbReference type="Pfam" id="PF00149"/>
    </source>
</evidence>
<gene>
    <name evidence="10" type="ORF">BN1708_000888</name>
</gene>
<evidence type="ECO:0000313" key="11">
    <source>
        <dbReference type="Proteomes" id="UP000044602"/>
    </source>
</evidence>
<dbReference type="GO" id="GO:0009166">
    <property type="term" value="P:nucleotide catabolic process"/>
    <property type="evidence" value="ECO:0007669"/>
    <property type="project" value="InterPro"/>
</dbReference>
<dbReference type="FunFam" id="3.60.21.10:FF:000020">
    <property type="entry name" value="NT5E isoform 4"/>
    <property type="match status" value="1"/>
</dbReference>
<evidence type="ECO:0000256" key="1">
    <source>
        <dbReference type="ARBA" id="ARBA00006654"/>
    </source>
</evidence>
<dbReference type="AlphaFoldDB" id="A0A0G4M8B5"/>
<keyword evidence="5 6" id="KW-0378">Hydrolase</keyword>
<dbReference type="Gene3D" id="3.90.780.10">
    <property type="entry name" value="5'-Nucleotidase, C-terminal domain"/>
    <property type="match status" value="2"/>
</dbReference>
<dbReference type="InterPro" id="IPR006146">
    <property type="entry name" value="5'-Nucleotdase_CS"/>
</dbReference>
<name>A0A0G4M8B5_VERLO</name>
<dbReference type="InterPro" id="IPR004843">
    <property type="entry name" value="Calcineurin-like_PHP"/>
</dbReference>
<dbReference type="GO" id="GO:0046872">
    <property type="term" value="F:metal ion binding"/>
    <property type="evidence" value="ECO:0007669"/>
    <property type="project" value="UniProtKB-KW"/>
</dbReference>
<keyword evidence="2" id="KW-0479">Metal-binding</keyword>
<dbReference type="Gene3D" id="3.60.21.10">
    <property type="match status" value="1"/>
</dbReference>
<keyword evidence="4 6" id="KW-0547">Nucleotide-binding</keyword>
<dbReference type="STRING" id="100787.A0A0G4M8B5"/>
<dbReference type="EMBL" id="CVQH01021417">
    <property type="protein sequence ID" value="CRK30356.1"/>
    <property type="molecule type" value="Genomic_DNA"/>
</dbReference>
<evidence type="ECO:0000256" key="2">
    <source>
        <dbReference type="ARBA" id="ARBA00022723"/>
    </source>
</evidence>
<dbReference type="Pfam" id="PF02872">
    <property type="entry name" value="5_nucleotid_C"/>
    <property type="match status" value="2"/>
</dbReference>
<protein>
    <recommendedName>
        <fullName evidence="12">5'-Nucleotidase C-terminal domain-containing protein</fullName>
    </recommendedName>
</protein>
<dbReference type="InterPro" id="IPR036907">
    <property type="entry name" value="5'-Nucleotdase_C_sf"/>
</dbReference>
<feature type="compositionally biased region" description="Low complexity" evidence="7">
    <location>
        <begin position="669"/>
        <end position="679"/>
    </location>
</feature>
<proteinExistence type="inferred from homology"/>
<sequence>MRQTILPALAFAAGAVVASHEKIDIDHLYNSRMMKRGVDAAGNFNMSFFHINDVHAHLDEFSSSGTDCTRPERGCFGGYARVKHAIDELRPQYENSLFLDAGDEFQGTLFYTFYKGEKIAETVNQLGFDAMTLGNHEFDGGDDELGEFLLNLTFPVLSANIVSTHPALNKTILPYKIYEKHGVAVIGCTTQTTANIANPGPGTEFLDVVSSVQRAIDEIHATTDIKRIVALTHIGYTDDQALAAATTGLSLIMGGHSHTPLGTATPAGTAPQGDYPTIVKNANGDDVFVVQAWRWGQYLGYIDVTFDEEGHALAYHGGPIHLTNKTAEDAALKAQIKSWRGPFEEFAAEVIGFTNVELVQSTCQTEECTLGNVMADAMYEYRASEGADFALVNAGGIRAGIEAGDITRGNVLISFPFGNAITELKFSGADVRRILEGCVSRVNQFNGRPVTSGFQVSGSIKIQYHPALAVGSRLVSVLVNGEEIDDDAEYTIVTLDFLAGGGDNIFELTTNFIPLDLQDEVLTRYVRDNNPINAQIEGRIEVVDTVPTVPTTTAGCVSRVNQFNGRPVTSGFQVSGSIKIQYHPALAVGSRLVSVLVNGEEIDDDAEYTIVTLDFLAGGGDNIFELTTNFIPLDLQDEVLTRYVRDNNPINAQIEGRIEVVDTVPTVPTTTAVPTSTRPPYIPRSKTTTTP</sequence>
<evidence type="ECO:0000256" key="3">
    <source>
        <dbReference type="ARBA" id="ARBA00022729"/>
    </source>
</evidence>
<dbReference type="CDD" id="cd07409">
    <property type="entry name" value="MPP_CD73_N"/>
    <property type="match status" value="1"/>
</dbReference>
<dbReference type="InterPro" id="IPR006179">
    <property type="entry name" value="5_nucleotidase/apyrase"/>
</dbReference>
<evidence type="ECO:0008006" key="12">
    <source>
        <dbReference type="Google" id="ProtNLM"/>
    </source>
</evidence>
<evidence type="ECO:0000259" key="9">
    <source>
        <dbReference type="Pfam" id="PF02872"/>
    </source>
</evidence>
<dbReference type="PANTHER" id="PTHR11575:SF24">
    <property type="entry name" value="5'-NUCLEOTIDASE"/>
    <property type="match status" value="1"/>
</dbReference>
<dbReference type="Proteomes" id="UP000044602">
    <property type="component" value="Unassembled WGS sequence"/>
</dbReference>
<comment type="similarity">
    <text evidence="1 6">Belongs to the 5'-nucleotidase family.</text>
</comment>
<keyword evidence="3" id="KW-0732">Signal</keyword>
<dbReference type="InterPro" id="IPR008334">
    <property type="entry name" value="5'-Nucleotdase_C"/>
</dbReference>
<dbReference type="PANTHER" id="PTHR11575">
    <property type="entry name" value="5'-NUCLEOTIDASE-RELATED"/>
    <property type="match status" value="1"/>
</dbReference>
<dbReference type="SUPFAM" id="SSF56300">
    <property type="entry name" value="Metallo-dependent phosphatases"/>
    <property type="match status" value="1"/>
</dbReference>
<reference evidence="10 11" key="1">
    <citation type="submission" date="2015-05" db="EMBL/GenBank/DDBJ databases">
        <authorList>
            <person name="Wang D.B."/>
            <person name="Wang M."/>
        </authorList>
    </citation>
    <scope>NUCLEOTIDE SEQUENCE [LARGE SCALE GENOMIC DNA]</scope>
    <source>
        <strain evidence="10">VL1</strain>
    </source>
</reference>
<dbReference type="GO" id="GO:0000166">
    <property type="term" value="F:nucleotide binding"/>
    <property type="evidence" value="ECO:0007669"/>
    <property type="project" value="UniProtKB-KW"/>
</dbReference>
<dbReference type="PRINTS" id="PR01607">
    <property type="entry name" value="APYRASEFAMLY"/>
</dbReference>
<dbReference type="Pfam" id="PF00149">
    <property type="entry name" value="Metallophos"/>
    <property type="match status" value="1"/>
</dbReference>
<feature type="region of interest" description="Disordered" evidence="7">
    <location>
        <begin position="669"/>
        <end position="691"/>
    </location>
</feature>
<dbReference type="GO" id="GO:0016788">
    <property type="term" value="F:hydrolase activity, acting on ester bonds"/>
    <property type="evidence" value="ECO:0007669"/>
    <property type="project" value="InterPro"/>
</dbReference>
<evidence type="ECO:0000313" key="10">
    <source>
        <dbReference type="EMBL" id="CRK30356.1"/>
    </source>
</evidence>